<evidence type="ECO:0000313" key="4">
    <source>
        <dbReference type="EMBL" id="OPX44847.1"/>
    </source>
</evidence>
<dbReference type="Proteomes" id="UP000191554">
    <property type="component" value="Unassembled WGS sequence"/>
</dbReference>
<keyword evidence="4" id="KW-0378">Hydrolase</keyword>
<sequence length="779" mass="87278">MRSLHSGNKNILRYIKKASLVLVLAILIQSIYIAGTAHALVTSKLTGVIISDLQISFKWGDYLTNEKQYYLERKTDAGSYEVRPITIYTNATSCTDYYETGHTYTYRVKVLDADNNLYIYTDEIIFRPGDVQKPDSLTVTPISSNQIDLKWGYPGNKAYNTIIERRAEGETSWGEIARVGIGENTYSDKSIWSGERYYYRVRAAANDSVVTPAYPDEGKSAYSFLYKPTELYGFALSSYQIQLTWKDNSIETAFIIERKSPDEGVFKEAAVVPQNVTAFIDSDTKLKPNTTYSYRIKAVTGATASEYSEVINITTTYLKPPGSLTSSCTDGKSVQLQWQDFTDNETGFEIWRKTGTDSVWELYESMGRNATTFTDLTVSLEGSYSYKVRAKINTNSVYSDFSNETTVWSSTITAPANLTYETVSQNEIKLTWQDTSNIETGFRVERKLGLGGEWFTISYLEPNAVTYNDKWINDTDTFFYRIKVFDRANSVNYSNELMVSLKKPEAPSQLAANALSSNEVFLTWKDNSSNESQFVIEVMQYYYFREVGRAASNTAYFICKDLNPEKTLTFRVRAVNGNSLSDPSNEVVATTKKKVAYSDLSGVSWAAEAISSLGSRNVFDIPPDTRFYPSQKITKGEYCAIVIRTLDLVKSSAGSYSDVTSRHRYYKELMSAAKLGIIAPDKNNRLYPDSTITREQAGIILAQALKAKGTPLPYKDSSVLRQFADYKSMTPASTDKIAAVYGAGLMTGKIKAGRPYLDLSSSVTRAEAAVMAYKAINLK</sequence>
<keyword evidence="4" id="KW-0326">Glycosidase</keyword>
<feature type="domain" description="Fibronectin type-III" evidence="2">
    <location>
        <begin position="414"/>
        <end position="504"/>
    </location>
</feature>
<dbReference type="CDD" id="cd00063">
    <property type="entry name" value="FN3"/>
    <property type="match status" value="4"/>
</dbReference>
<keyword evidence="4" id="KW-0858">Xylan degradation</keyword>
<name>A0A1V4SNN5_RUMHU</name>
<feature type="domain" description="Fibronectin type-III" evidence="2">
    <location>
        <begin position="227"/>
        <end position="321"/>
    </location>
</feature>
<feature type="domain" description="SLH" evidence="3">
    <location>
        <begin position="720"/>
        <end position="779"/>
    </location>
</feature>
<dbReference type="PROSITE" id="PS51272">
    <property type="entry name" value="SLH"/>
    <property type="match status" value="3"/>
</dbReference>
<accession>A0A1V4SNN5</accession>
<feature type="domain" description="Fibronectin type-III" evidence="2">
    <location>
        <begin position="506"/>
        <end position="594"/>
    </location>
</feature>
<keyword evidence="1" id="KW-0677">Repeat</keyword>
<dbReference type="AlphaFoldDB" id="A0A1V4SNN5"/>
<dbReference type="InterPro" id="IPR036116">
    <property type="entry name" value="FN3_sf"/>
</dbReference>
<reference evidence="4 5" key="1">
    <citation type="submission" date="2017-03" db="EMBL/GenBank/DDBJ databases">
        <title>Genome sequence of Clostridium hungatei DSM 14427.</title>
        <authorList>
            <person name="Poehlein A."/>
            <person name="Daniel R."/>
        </authorList>
    </citation>
    <scope>NUCLEOTIDE SEQUENCE [LARGE SCALE GENOMIC DNA]</scope>
    <source>
        <strain evidence="4 5">DSM 14427</strain>
    </source>
</reference>
<keyword evidence="5" id="KW-1185">Reference proteome</keyword>
<dbReference type="SUPFAM" id="SSF49265">
    <property type="entry name" value="Fibronectin type III"/>
    <property type="match status" value="3"/>
</dbReference>
<dbReference type="GO" id="GO:0031176">
    <property type="term" value="F:endo-1,4-beta-xylanase activity"/>
    <property type="evidence" value="ECO:0007669"/>
    <property type="project" value="UniProtKB-EC"/>
</dbReference>
<dbReference type="PANTHER" id="PTHR13817:SF173">
    <property type="entry name" value="FRAZZLED"/>
    <property type="match status" value="1"/>
</dbReference>
<dbReference type="STRING" id="48256.CLHUN_14010"/>
<evidence type="ECO:0000259" key="2">
    <source>
        <dbReference type="PROSITE" id="PS50853"/>
    </source>
</evidence>
<dbReference type="PANTHER" id="PTHR13817">
    <property type="entry name" value="TITIN"/>
    <property type="match status" value="1"/>
</dbReference>
<dbReference type="EMBL" id="MZGX01000007">
    <property type="protein sequence ID" value="OPX44847.1"/>
    <property type="molecule type" value="Genomic_DNA"/>
</dbReference>
<dbReference type="EC" id="3.2.1.8" evidence="4"/>
<dbReference type="PROSITE" id="PS50853">
    <property type="entry name" value="FN3"/>
    <property type="match status" value="4"/>
</dbReference>
<feature type="domain" description="SLH" evidence="3">
    <location>
        <begin position="593"/>
        <end position="651"/>
    </location>
</feature>
<dbReference type="InterPro" id="IPR050964">
    <property type="entry name" value="Striated_Muscle_Regulatory"/>
</dbReference>
<dbReference type="InterPro" id="IPR003961">
    <property type="entry name" value="FN3_dom"/>
</dbReference>
<dbReference type="GO" id="GO:0045493">
    <property type="term" value="P:xylan catabolic process"/>
    <property type="evidence" value="ECO:0007669"/>
    <property type="project" value="UniProtKB-KW"/>
</dbReference>
<keyword evidence="4" id="KW-0119">Carbohydrate metabolism</keyword>
<protein>
    <submittedName>
        <fullName evidence="4">Endo-1,4-beta-xylanase A</fullName>
        <ecNumber evidence="4">3.2.1.8</ecNumber>
    </submittedName>
</protein>
<evidence type="ECO:0000259" key="3">
    <source>
        <dbReference type="PROSITE" id="PS51272"/>
    </source>
</evidence>
<feature type="domain" description="Fibronectin type-III" evidence="2">
    <location>
        <begin position="133"/>
        <end position="223"/>
    </location>
</feature>
<organism evidence="4 5">
    <name type="scientific">Ruminiclostridium hungatei</name>
    <name type="common">Clostridium hungatei</name>
    <dbReference type="NCBI Taxonomy" id="48256"/>
    <lineage>
        <taxon>Bacteria</taxon>
        <taxon>Bacillati</taxon>
        <taxon>Bacillota</taxon>
        <taxon>Clostridia</taxon>
        <taxon>Eubacteriales</taxon>
        <taxon>Oscillospiraceae</taxon>
        <taxon>Ruminiclostridium</taxon>
    </lineage>
</organism>
<dbReference type="Gene3D" id="2.60.40.10">
    <property type="entry name" value="Immunoglobulins"/>
    <property type="match status" value="6"/>
</dbReference>
<dbReference type="Pfam" id="PF00041">
    <property type="entry name" value="fn3"/>
    <property type="match status" value="2"/>
</dbReference>
<dbReference type="Pfam" id="PF00395">
    <property type="entry name" value="SLH"/>
    <property type="match status" value="2"/>
</dbReference>
<dbReference type="SMART" id="SM00060">
    <property type="entry name" value="FN3"/>
    <property type="match status" value="5"/>
</dbReference>
<dbReference type="InterPro" id="IPR001119">
    <property type="entry name" value="SLH_dom"/>
</dbReference>
<evidence type="ECO:0000256" key="1">
    <source>
        <dbReference type="ARBA" id="ARBA00022737"/>
    </source>
</evidence>
<proteinExistence type="predicted"/>
<keyword evidence="4" id="KW-0624">Polysaccharide degradation</keyword>
<feature type="domain" description="SLH" evidence="3">
    <location>
        <begin position="652"/>
        <end position="715"/>
    </location>
</feature>
<dbReference type="RefSeq" id="WP_080063846.1">
    <property type="nucleotide sequence ID" value="NZ_MZGX01000007.1"/>
</dbReference>
<dbReference type="InterPro" id="IPR013783">
    <property type="entry name" value="Ig-like_fold"/>
</dbReference>
<comment type="caution">
    <text evidence="4">The sequence shown here is derived from an EMBL/GenBank/DDBJ whole genome shotgun (WGS) entry which is preliminary data.</text>
</comment>
<dbReference type="OrthoDB" id="2051435at2"/>
<evidence type="ECO:0000313" key="5">
    <source>
        <dbReference type="Proteomes" id="UP000191554"/>
    </source>
</evidence>
<gene>
    <name evidence="4" type="primary">xynA1_3</name>
    <name evidence="4" type="ORF">CLHUN_14010</name>
</gene>